<dbReference type="SUPFAM" id="SSF56935">
    <property type="entry name" value="Porins"/>
    <property type="match status" value="1"/>
</dbReference>
<evidence type="ECO:0000256" key="4">
    <source>
        <dbReference type="HAMAP-Rule" id="MF_01411"/>
    </source>
</evidence>
<dbReference type="PANTHER" id="PTHR30189">
    <property type="entry name" value="LPS-ASSEMBLY PROTEIN"/>
    <property type="match status" value="1"/>
</dbReference>
<dbReference type="Gene3D" id="2.60.450.10">
    <property type="entry name" value="Lipopolysaccharide (LPS) transport protein A like domain"/>
    <property type="match status" value="1"/>
</dbReference>
<feature type="domain" description="LptD C-terminal" evidence="6">
    <location>
        <begin position="366"/>
        <end position="746"/>
    </location>
</feature>
<keyword evidence="1 4" id="KW-0732">Signal</keyword>
<dbReference type="OrthoDB" id="9760225at2"/>
<dbReference type="Pfam" id="PF04453">
    <property type="entry name" value="LptD"/>
    <property type="match status" value="1"/>
</dbReference>
<accession>A0A518N5P8</accession>
<keyword evidence="9" id="KW-1185">Reference proteome</keyword>
<evidence type="ECO:0000256" key="2">
    <source>
        <dbReference type="ARBA" id="ARBA00023136"/>
    </source>
</evidence>
<dbReference type="InterPro" id="IPR005653">
    <property type="entry name" value="OstA-like_N"/>
</dbReference>
<dbReference type="InterPro" id="IPR050218">
    <property type="entry name" value="LptD"/>
</dbReference>
<dbReference type="Pfam" id="PF03968">
    <property type="entry name" value="LptD_N"/>
    <property type="match status" value="1"/>
</dbReference>
<evidence type="ECO:0000313" key="8">
    <source>
        <dbReference type="EMBL" id="QDW67244.1"/>
    </source>
</evidence>
<comment type="caution">
    <text evidence="4">Lacks conserved residue(s) required for the propagation of feature annotation.</text>
</comment>
<comment type="subcellular location">
    <subcellularLocation>
        <location evidence="4">Cell outer membrane</location>
    </subcellularLocation>
</comment>
<dbReference type="Proteomes" id="UP000316584">
    <property type="component" value="Chromosome"/>
</dbReference>
<dbReference type="InterPro" id="IPR007543">
    <property type="entry name" value="LptD_C"/>
</dbReference>
<dbReference type="Pfam" id="PF19838">
    <property type="entry name" value="LptD_2"/>
    <property type="match status" value="1"/>
</dbReference>
<organism evidence="8 9">
    <name type="scientific">Luteimonas granuli</name>
    <dbReference type="NCBI Taxonomy" id="1176533"/>
    <lineage>
        <taxon>Bacteria</taxon>
        <taxon>Pseudomonadati</taxon>
        <taxon>Pseudomonadota</taxon>
        <taxon>Gammaproteobacteria</taxon>
        <taxon>Lysobacterales</taxon>
        <taxon>Lysobacteraceae</taxon>
        <taxon>Luteimonas</taxon>
    </lineage>
</organism>
<feature type="domain" description="Organic solvent tolerance-like N-terminal" evidence="5">
    <location>
        <begin position="125"/>
        <end position="242"/>
    </location>
</feature>
<sequence>MQHRPRPRAGRLHAALRCPPFTRHGLPLHGRCGKLAAAFRPPGSCVRQALRLLPLPLCIACALAAHHPAAAADDDIEPDWSLCPIVESVPEFPDAHPATGSPADRASLPTDIAGDRLAGVDGESLEYSGNVTLRRGDQFLGADNLEYRSESSTYVASGRVRYQDSGMRLVAERLEGDQEADTHRVDNVTYQLTERRGNGGAERIEMKGAQGALYGSTYSTCPPDDRWWELRAERIDIDNDEGQGIARNATLRLGKVPVLYVPLFAFPTDNRRRTGLLYPSISYSSRNGFDWRQPIYLNLAPHYDMTLEPRLMTRRGLMLGTEFRYRTQGGSGVFDVELFPSDRLARDGRQDEIDQGILPENRRKDDRGMFRFSGQQAVNRHWQARTNLSWASDPRYLEDSSSNLQGRTDFSVRSDLGVYGRGRSWDAGIMADYWQLGDYTQPERVLPYHRLPRLYANWEDSFGRFLVAGASADLTRFQHADSRARPGGSRLDFKPWVSMPLEGAAWYITPTLAWRYTGYELEDDLARLVAQAQGIAPDASPSRSLPITTVDAGVYFDRTLLFRGEQHLQTLEPRLFYLNTPWRDQSALPLLDTQAMSYSWGQLFRDNRFTGADRQADANQLTLALTTRLVNAETGREKLAASLGQIHYFEDSRVGLGPGSPVIREGRSAWIADASYEINDRWSIGGTYHWNPASSQEDLASVRTRYLVGDDGVVNLSYRYRRNADTRADLLEQVDFSFLYPLDPSWSLVGRYYYSLLDNQLLEGIAGVQWDSCCVAARLVARRYVRNYLGEMNDAIQLEIEFKGLGSAGPKTTDRLRRAILGYHREDLYLVPPPEVRNDDGIPPPADVSP</sequence>
<dbReference type="PANTHER" id="PTHR30189:SF1">
    <property type="entry name" value="LPS-ASSEMBLY PROTEIN LPTD"/>
    <property type="match status" value="1"/>
</dbReference>
<dbReference type="KEGG" id="lug:FPZ22_10405"/>
<evidence type="ECO:0000259" key="5">
    <source>
        <dbReference type="Pfam" id="PF03968"/>
    </source>
</evidence>
<dbReference type="GO" id="GO:0009279">
    <property type="term" value="C:cell outer membrane"/>
    <property type="evidence" value="ECO:0007669"/>
    <property type="project" value="UniProtKB-SubCell"/>
</dbReference>
<reference evidence="8 9" key="1">
    <citation type="submission" date="2019-07" db="EMBL/GenBank/DDBJ databases">
        <title>Full genome sequence of Luteimonas sp. Gr-4.</title>
        <authorList>
            <person name="Im W.-T."/>
        </authorList>
    </citation>
    <scope>NUCLEOTIDE SEQUENCE [LARGE SCALE GENOMIC DNA]</scope>
    <source>
        <strain evidence="8 9">Gr-4</strain>
    </source>
</reference>
<dbReference type="GO" id="GO:0015920">
    <property type="term" value="P:lipopolysaccharide transport"/>
    <property type="evidence" value="ECO:0007669"/>
    <property type="project" value="InterPro"/>
</dbReference>
<dbReference type="InterPro" id="IPR045659">
    <property type="entry name" value="LptD_2"/>
</dbReference>
<keyword evidence="3 4" id="KW-0998">Cell outer membrane</keyword>
<comment type="similarity">
    <text evidence="4">Belongs to the LptD family.</text>
</comment>
<dbReference type="NCBIfam" id="NF003358">
    <property type="entry name" value="PRK04423.1"/>
    <property type="match status" value="1"/>
</dbReference>
<dbReference type="InterPro" id="IPR020889">
    <property type="entry name" value="LipoPS_assembly_LptD"/>
</dbReference>
<name>A0A518N5P8_9GAMM</name>
<evidence type="ECO:0000259" key="7">
    <source>
        <dbReference type="Pfam" id="PF19838"/>
    </source>
</evidence>
<gene>
    <name evidence="4 8" type="primary">lptD</name>
    <name evidence="8" type="ORF">FPZ22_10405</name>
</gene>
<dbReference type="GO" id="GO:1990351">
    <property type="term" value="C:transporter complex"/>
    <property type="evidence" value="ECO:0007669"/>
    <property type="project" value="TreeGrafter"/>
</dbReference>
<protein>
    <recommendedName>
        <fullName evidence="4">LPS-assembly protein LptD</fullName>
    </recommendedName>
</protein>
<comment type="function">
    <text evidence="4">Together with LptE, is involved in the assembly of lipopolysaccharide (LPS) at the surface of the outer membrane.</text>
</comment>
<evidence type="ECO:0000256" key="1">
    <source>
        <dbReference type="ARBA" id="ARBA00022729"/>
    </source>
</evidence>
<dbReference type="AlphaFoldDB" id="A0A518N5P8"/>
<dbReference type="HAMAP" id="MF_01411">
    <property type="entry name" value="LPS_assembly_LptD"/>
    <property type="match status" value="1"/>
</dbReference>
<evidence type="ECO:0000313" key="9">
    <source>
        <dbReference type="Proteomes" id="UP000316584"/>
    </source>
</evidence>
<keyword evidence="2 4" id="KW-0472">Membrane</keyword>
<proteinExistence type="inferred from homology"/>
<evidence type="ECO:0000259" key="6">
    <source>
        <dbReference type="Pfam" id="PF04453"/>
    </source>
</evidence>
<feature type="domain" description="LPS-assembly protein LptD central" evidence="7">
    <location>
        <begin position="246"/>
        <end position="328"/>
    </location>
</feature>
<dbReference type="GO" id="GO:0043165">
    <property type="term" value="P:Gram-negative-bacterium-type cell outer membrane assembly"/>
    <property type="evidence" value="ECO:0007669"/>
    <property type="project" value="UniProtKB-UniRule"/>
</dbReference>
<dbReference type="EMBL" id="CP042218">
    <property type="protein sequence ID" value="QDW67244.1"/>
    <property type="molecule type" value="Genomic_DNA"/>
</dbReference>
<evidence type="ECO:0000256" key="3">
    <source>
        <dbReference type="ARBA" id="ARBA00023237"/>
    </source>
</evidence>
<comment type="subunit">
    <text evidence="4">Component of the lipopolysaccharide transport and assembly complex. Interacts with LptE and LptA.</text>
</comment>